<keyword evidence="5" id="KW-0547">Nucleotide-binding</keyword>
<accession>A0A2A7MYL8</accession>
<dbReference type="GO" id="GO:0005886">
    <property type="term" value="C:plasma membrane"/>
    <property type="evidence" value="ECO:0007669"/>
    <property type="project" value="UniProtKB-SubCell"/>
</dbReference>
<organism evidence="12 13">
    <name type="scientific">Mycolicibacterium agri</name>
    <name type="common">Mycobacterium agri</name>
    <dbReference type="NCBI Taxonomy" id="36811"/>
    <lineage>
        <taxon>Bacteria</taxon>
        <taxon>Bacillati</taxon>
        <taxon>Actinomycetota</taxon>
        <taxon>Actinomycetes</taxon>
        <taxon>Mycobacteriales</taxon>
        <taxon>Mycobacteriaceae</taxon>
        <taxon>Mycolicibacterium</taxon>
    </lineage>
</organism>
<keyword evidence="6" id="KW-0378">Hydrolase</keyword>
<evidence type="ECO:0000313" key="11">
    <source>
        <dbReference type="EMBL" id="GFG51982.1"/>
    </source>
</evidence>
<dbReference type="InterPro" id="IPR044857">
    <property type="entry name" value="T7SS_EccB_R1"/>
</dbReference>
<dbReference type="NCBIfam" id="TIGR03919">
    <property type="entry name" value="T7SS_EccB"/>
    <property type="match status" value="1"/>
</dbReference>
<keyword evidence="7" id="KW-0067">ATP-binding</keyword>
<reference evidence="12 13" key="1">
    <citation type="submission" date="2017-10" db="EMBL/GenBank/DDBJ databases">
        <title>The new phylogeny of genus Mycobacterium.</title>
        <authorList>
            <person name="Tortoli E."/>
            <person name="Trovato A."/>
            <person name="Cirillo D.M."/>
        </authorList>
    </citation>
    <scope>NUCLEOTIDE SEQUENCE [LARGE SCALE GENOMIC DNA]</scope>
    <source>
        <strain evidence="12 13">CCUG37673</strain>
    </source>
</reference>
<gene>
    <name evidence="12" type="primary">eccB</name>
    <name evidence="12" type="ORF">CQY20_18550</name>
    <name evidence="11" type="ORF">MAGR_34230</name>
</gene>
<dbReference type="PANTHER" id="PTHR40765:SF2">
    <property type="entry name" value="ESX-2 SECRETION SYSTEM ATPASE ECCB2"/>
    <property type="match status" value="1"/>
</dbReference>
<evidence type="ECO:0000256" key="10">
    <source>
        <dbReference type="SAM" id="Phobius"/>
    </source>
</evidence>
<dbReference type="RefSeq" id="WP_097941550.1">
    <property type="nucleotide sequence ID" value="NZ_BLKS01000001.1"/>
</dbReference>
<dbReference type="PANTHER" id="PTHR40765">
    <property type="entry name" value="ESX-2 SECRETION SYSTEM ATPASE ECCB2"/>
    <property type="match status" value="1"/>
</dbReference>
<name>A0A2A7MYL8_MYCAG</name>
<dbReference type="Proteomes" id="UP000465302">
    <property type="component" value="Unassembled WGS sequence"/>
</dbReference>
<dbReference type="OrthoDB" id="3847604at2"/>
<dbReference type="GO" id="GO:0005524">
    <property type="term" value="F:ATP binding"/>
    <property type="evidence" value="ECO:0007669"/>
    <property type="project" value="UniProtKB-KW"/>
</dbReference>
<proteinExistence type="inferred from homology"/>
<evidence type="ECO:0000256" key="2">
    <source>
        <dbReference type="ARBA" id="ARBA00008149"/>
    </source>
</evidence>
<evidence type="ECO:0000313" key="13">
    <source>
        <dbReference type="Proteomes" id="UP000220914"/>
    </source>
</evidence>
<sequence>MARQPTTRLQVSGYRFLVRRMEHALLRGDIEMLHPVRTQSLSFIGGCVLAVIVAAGCAILAYLRPDAALGDAPIVMSRDGALYARSGDALHPVLNLASARLIAGSDAKPKLVDAGAIGQAKRGPLLGIPGAPAAIGKPLGDDIAWTVCDGATTTMIAGPPKVVEQAQPAVLVTPRSESAATTYLLYDGWRAEVDLRNPAVVWALRLDSVEPRPVSRILLDAIPEAPPIAPPHVPGLGSPGAVAGQPVGTVIRVPRVDANDYFVVLADGVQRVGEVAADLIRIAGSQSGRDVVSLSPGGLAGVPVVDTLPVSALPRRAGTPRGKGDGVLCAQWLNTANTSLWLDDSSPASDVVDLAQADGDGPNLDTVVIPAGRSAYVRATSLTGKGRGKGPLYLVTDSGVLFGIRDEDAAAHLGLGGSPATAPWPVLSRLPRGPELSREAALIAHDGIGAPP</sequence>
<evidence type="ECO:0000256" key="7">
    <source>
        <dbReference type="ARBA" id="ARBA00022840"/>
    </source>
</evidence>
<evidence type="ECO:0000313" key="12">
    <source>
        <dbReference type="EMBL" id="PEG36597.1"/>
    </source>
</evidence>
<evidence type="ECO:0000256" key="3">
    <source>
        <dbReference type="ARBA" id="ARBA00022475"/>
    </source>
</evidence>
<keyword evidence="9 10" id="KW-0472">Membrane</keyword>
<dbReference type="GO" id="GO:0016787">
    <property type="term" value="F:hydrolase activity"/>
    <property type="evidence" value="ECO:0007669"/>
    <property type="project" value="UniProtKB-KW"/>
</dbReference>
<evidence type="ECO:0000256" key="8">
    <source>
        <dbReference type="ARBA" id="ARBA00022989"/>
    </source>
</evidence>
<dbReference type="GO" id="GO:0005576">
    <property type="term" value="C:extracellular region"/>
    <property type="evidence" value="ECO:0007669"/>
    <property type="project" value="TreeGrafter"/>
</dbReference>
<dbReference type="Proteomes" id="UP000220914">
    <property type="component" value="Unassembled WGS sequence"/>
</dbReference>
<comment type="subcellular location">
    <subcellularLocation>
        <location evidence="1">Cell membrane</location>
        <topology evidence="1">Single-pass membrane protein</topology>
    </subcellularLocation>
</comment>
<dbReference type="Gene3D" id="3.30.2390.20">
    <property type="entry name" value="Type VII secretion system EccB, repeat 1 domain"/>
    <property type="match status" value="1"/>
</dbReference>
<comment type="similarity">
    <text evidence="2">Belongs to the EccB family.</text>
</comment>
<dbReference type="AlphaFoldDB" id="A0A2A7MYL8"/>
<dbReference type="Pfam" id="PF05108">
    <property type="entry name" value="T7SS_ESX1_EccB"/>
    <property type="match status" value="1"/>
</dbReference>
<dbReference type="EMBL" id="BLKS01000001">
    <property type="protein sequence ID" value="GFG51982.1"/>
    <property type="molecule type" value="Genomic_DNA"/>
</dbReference>
<protein>
    <submittedName>
        <fullName evidence="12">Type VII secretion protein EccB</fullName>
    </submittedName>
</protein>
<evidence type="ECO:0000256" key="1">
    <source>
        <dbReference type="ARBA" id="ARBA00004162"/>
    </source>
</evidence>
<evidence type="ECO:0000256" key="4">
    <source>
        <dbReference type="ARBA" id="ARBA00022692"/>
    </source>
</evidence>
<evidence type="ECO:0000313" key="14">
    <source>
        <dbReference type="Proteomes" id="UP000465302"/>
    </source>
</evidence>
<dbReference type="Gene3D" id="2.40.50.910">
    <property type="entry name" value="Type VII secretion system EccB, repeat 3 domain"/>
    <property type="match status" value="1"/>
</dbReference>
<dbReference type="EMBL" id="PDCP01000033">
    <property type="protein sequence ID" value="PEG36597.1"/>
    <property type="molecule type" value="Genomic_DNA"/>
</dbReference>
<feature type="transmembrane region" description="Helical" evidence="10">
    <location>
        <begin position="41"/>
        <end position="63"/>
    </location>
</feature>
<evidence type="ECO:0000256" key="6">
    <source>
        <dbReference type="ARBA" id="ARBA00022801"/>
    </source>
</evidence>
<keyword evidence="13" id="KW-1185">Reference proteome</keyword>
<evidence type="ECO:0000256" key="9">
    <source>
        <dbReference type="ARBA" id="ARBA00023136"/>
    </source>
</evidence>
<dbReference type="InterPro" id="IPR007795">
    <property type="entry name" value="T7SS_EccB"/>
</dbReference>
<keyword evidence="4 10" id="KW-0812">Transmembrane</keyword>
<keyword evidence="3" id="KW-1003">Cell membrane</keyword>
<keyword evidence="8 10" id="KW-1133">Transmembrane helix</keyword>
<reference evidence="11 14" key="2">
    <citation type="journal article" date="2019" name="Emerg. Microbes Infect.">
        <title>Comprehensive subspecies identification of 175 nontuberculous mycobacteria species based on 7547 genomic profiles.</title>
        <authorList>
            <person name="Matsumoto Y."/>
            <person name="Kinjo T."/>
            <person name="Motooka D."/>
            <person name="Nabeya D."/>
            <person name="Jung N."/>
            <person name="Uechi K."/>
            <person name="Horii T."/>
            <person name="Iida T."/>
            <person name="Fujita J."/>
            <person name="Nakamura S."/>
        </authorList>
    </citation>
    <scope>NUCLEOTIDE SEQUENCE [LARGE SCALE GENOMIC DNA]</scope>
    <source>
        <strain evidence="11 14">JCM 6377</strain>
    </source>
</reference>
<evidence type="ECO:0000256" key="5">
    <source>
        <dbReference type="ARBA" id="ARBA00022741"/>
    </source>
</evidence>
<dbReference type="InterPro" id="IPR042485">
    <property type="entry name" value="T7SS_EccB_R3"/>
</dbReference>
<comment type="caution">
    <text evidence="12">The sequence shown here is derived from an EMBL/GenBank/DDBJ whole genome shotgun (WGS) entry which is preliminary data.</text>
</comment>
<reference evidence="11" key="3">
    <citation type="submission" date="2020-02" db="EMBL/GenBank/DDBJ databases">
        <authorList>
            <person name="Matsumoto Y."/>
            <person name="Motooka D."/>
            <person name="Nakamura S."/>
        </authorList>
    </citation>
    <scope>NUCLEOTIDE SEQUENCE</scope>
    <source>
        <strain evidence="11">JCM 6377</strain>
    </source>
</reference>